<reference evidence="1" key="1">
    <citation type="submission" date="2018-07" db="EMBL/GenBank/DDBJ databases">
        <title>Comparative genomics of catfishes provides insights into carnivory and benthic adaptation.</title>
        <authorList>
            <person name="Zhang Y."/>
            <person name="Wang D."/>
            <person name="Peng Z."/>
            <person name="Zheng S."/>
            <person name="Shao F."/>
            <person name="Tao W."/>
        </authorList>
    </citation>
    <scope>NUCLEOTIDE SEQUENCE</scope>
    <source>
        <strain evidence="1">Chongqing</strain>
    </source>
</reference>
<proteinExistence type="predicted"/>
<dbReference type="Proteomes" id="UP001205998">
    <property type="component" value="Unassembled WGS sequence"/>
</dbReference>
<feature type="non-terminal residue" evidence="1">
    <location>
        <position position="1"/>
    </location>
</feature>
<comment type="caution">
    <text evidence="1">The sequence shown here is derived from an EMBL/GenBank/DDBJ whole genome shotgun (WGS) entry which is preliminary data.</text>
</comment>
<keyword evidence="2" id="KW-1185">Reference proteome</keyword>
<gene>
    <name evidence="1" type="ORF">C0J50_13158</name>
</gene>
<sequence length="93" mass="10136">SHTVNSEGSTQVPLTLNAASLHCSREKTNPQEALQLLSSARLSLKSLAAKAKQIYTDVTSGELHPELQSEVAHLEQLITEIQDLSVELRSQSE</sequence>
<accession>A0AAD5FT29</accession>
<dbReference type="EMBL" id="MU551400">
    <property type="protein sequence ID" value="KAI5627283.1"/>
    <property type="molecule type" value="Genomic_DNA"/>
</dbReference>
<name>A0AAD5FT29_SILAS</name>
<evidence type="ECO:0000313" key="2">
    <source>
        <dbReference type="Proteomes" id="UP001205998"/>
    </source>
</evidence>
<protein>
    <submittedName>
        <fullName evidence="1">Tetratricopeptide repeat protein 27</fullName>
    </submittedName>
</protein>
<organism evidence="1 2">
    <name type="scientific">Silurus asotus</name>
    <name type="common">Amur catfish</name>
    <name type="synonym">Parasilurus asotus</name>
    <dbReference type="NCBI Taxonomy" id="30991"/>
    <lineage>
        <taxon>Eukaryota</taxon>
        <taxon>Metazoa</taxon>
        <taxon>Chordata</taxon>
        <taxon>Craniata</taxon>
        <taxon>Vertebrata</taxon>
        <taxon>Euteleostomi</taxon>
        <taxon>Actinopterygii</taxon>
        <taxon>Neopterygii</taxon>
        <taxon>Teleostei</taxon>
        <taxon>Ostariophysi</taxon>
        <taxon>Siluriformes</taxon>
        <taxon>Siluridae</taxon>
        <taxon>Silurus</taxon>
    </lineage>
</organism>
<evidence type="ECO:0000313" key="1">
    <source>
        <dbReference type="EMBL" id="KAI5627283.1"/>
    </source>
</evidence>
<dbReference type="AlphaFoldDB" id="A0AAD5FT29"/>